<dbReference type="SUPFAM" id="SSF46689">
    <property type="entry name" value="Homeodomain-like"/>
    <property type="match status" value="1"/>
</dbReference>
<dbReference type="SUPFAM" id="SSF48498">
    <property type="entry name" value="Tetracyclin repressor-like, C-terminal domain"/>
    <property type="match status" value="1"/>
</dbReference>
<comment type="caution">
    <text evidence="4">The sequence shown here is derived from an EMBL/GenBank/DDBJ whole genome shotgun (WGS) entry which is preliminary data.</text>
</comment>
<dbReference type="Pfam" id="PF17933">
    <property type="entry name" value="TetR_C_25"/>
    <property type="match status" value="1"/>
</dbReference>
<evidence type="ECO:0000259" key="3">
    <source>
        <dbReference type="PROSITE" id="PS50977"/>
    </source>
</evidence>
<reference evidence="4 5" key="1">
    <citation type="submission" date="2023-12" db="EMBL/GenBank/DDBJ databases">
        <title>novel species in genus Nocarida.</title>
        <authorList>
            <person name="Li Z."/>
        </authorList>
    </citation>
    <scope>NUCLEOTIDE SEQUENCE [LARGE SCALE GENOMIC DNA]</scope>
    <source>
        <strain evidence="4 5">CDC186</strain>
    </source>
</reference>
<proteinExistence type="predicted"/>
<protein>
    <submittedName>
        <fullName evidence="4">TetR family transcriptional regulator</fullName>
    </submittedName>
</protein>
<keyword evidence="1 2" id="KW-0238">DNA-binding</keyword>
<accession>A0ABU6AR41</accession>
<feature type="domain" description="HTH tetR-type" evidence="3">
    <location>
        <begin position="15"/>
        <end position="74"/>
    </location>
</feature>
<organism evidence="4 5">
    <name type="scientific">Nocardia implantans</name>
    <dbReference type="NCBI Taxonomy" id="3108168"/>
    <lineage>
        <taxon>Bacteria</taxon>
        <taxon>Bacillati</taxon>
        <taxon>Actinomycetota</taxon>
        <taxon>Actinomycetes</taxon>
        <taxon>Mycobacteriales</taxon>
        <taxon>Nocardiaceae</taxon>
        <taxon>Nocardia</taxon>
    </lineage>
</organism>
<evidence type="ECO:0000313" key="5">
    <source>
        <dbReference type="Proteomes" id="UP001348098"/>
    </source>
</evidence>
<dbReference type="EMBL" id="JAYKYQ010000003">
    <property type="protein sequence ID" value="MEB3509942.1"/>
    <property type="molecule type" value="Genomic_DNA"/>
</dbReference>
<evidence type="ECO:0000313" key="4">
    <source>
        <dbReference type="EMBL" id="MEB3509942.1"/>
    </source>
</evidence>
<dbReference type="PROSITE" id="PS50977">
    <property type="entry name" value="HTH_TETR_2"/>
    <property type="match status" value="1"/>
</dbReference>
<name>A0ABU6AR41_9NOCA</name>
<dbReference type="InterPro" id="IPR036271">
    <property type="entry name" value="Tet_transcr_reg_TetR-rel_C_sf"/>
</dbReference>
<dbReference type="PRINTS" id="PR00455">
    <property type="entry name" value="HTHTETR"/>
</dbReference>
<gene>
    <name evidence="4" type="ORF">U3653_07940</name>
</gene>
<dbReference type="RefSeq" id="WP_195047157.1">
    <property type="nucleotide sequence ID" value="NZ_JAYESH010000003.1"/>
</dbReference>
<dbReference type="InterPro" id="IPR050109">
    <property type="entry name" value="HTH-type_TetR-like_transc_reg"/>
</dbReference>
<keyword evidence="5" id="KW-1185">Reference proteome</keyword>
<dbReference type="InterPro" id="IPR001647">
    <property type="entry name" value="HTH_TetR"/>
</dbReference>
<dbReference type="InterPro" id="IPR041484">
    <property type="entry name" value="TetR_C_25"/>
</dbReference>
<dbReference type="Proteomes" id="UP001348098">
    <property type="component" value="Unassembled WGS sequence"/>
</dbReference>
<dbReference type="PANTHER" id="PTHR30055:SF146">
    <property type="entry name" value="HTH-TYPE TRANSCRIPTIONAL DUAL REGULATOR CECR"/>
    <property type="match status" value="1"/>
</dbReference>
<dbReference type="Gene3D" id="1.10.357.10">
    <property type="entry name" value="Tetracycline Repressor, domain 2"/>
    <property type="match status" value="1"/>
</dbReference>
<feature type="DNA-binding region" description="H-T-H motif" evidence="2">
    <location>
        <begin position="37"/>
        <end position="56"/>
    </location>
</feature>
<evidence type="ECO:0000256" key="1">
    <source>
        <dbReference type="ARBA" id="ARBA00023125"/>
    </source>
</evidence>
<dbReference type="PANTHER" id="PTHR30055">
    <property type="entry name" value="HTH-TYPE TRANSCRIPTIONAL REGULATOR RUTR"/>
    <property type="match status" value="1"/>
</dbReference>
<dbReference type="Pfam" id="PF00440">
    <property type="entry name" value="TetR_N"/>
    <property type="match status" value="1"/>
</dbReference>
<dbReference type="InterPro" id="IPR009057">
    <property type="entry name" value="Homeodomain-like_sf"/>
</dbReference>
<evidence type="ECO:0000256" key="2">
    <source>
        <dbReference type="PROSITE-ProRule" id="PRU00335"/>
    </source>
</evidence>
<sequence>MFNQQPVPQGSAEDLTTAARIRDTAIEVFGEHGFQVGVRKIAAAAGVSPGLVNHHFGSKDGLRAACDDRVLQLIRDEKVKAITASSVKAGMLDALAEIESYAPLVAYMVRSLQAGGPMAESLFEHMAADAEGYIEKAVEAGTIKPSRDPAARARYLMLLNVGATMLYMQMRQHRDEKIDYRKAIRELSEELTPPALEFYTQGLLTDPTILDTFTKEK</sequence>